<evidence type="ECO:0000313" key="3">
    <source>
        <dbReference type="EMBL" id="KAJ8339979.1"/>
    </source>
</evidence>
<feature type="signal peptide" evidence="2">
    <location>
        <begin position="1"/>
        <end position="22"/>
    </location>
</feature>
<feature type="chain" id="PRO_5040152656" evidence="2">
    <location>
        <begin position="23"/>
        <end position="126"/>
    </location>
</feature>
<name>A0A9Q1EJG0_SYNKA</name>
<feature type="region of interest" description="Disordered" evidence="1">
    <location>
        <begin position="79"/>
        <end position="126"/>
    </location>
</feature>
<feature type="compositionally biased region" description="Basic and acidic residues" evidence="1">
    <location>
        <begin position="79"/>
        <end position="90"/>
    </location>
</feature>
<organism evidence="3 4">
    <name type="scientific">Synaphobranchus kaupii</name>
    <name type="common">Kaup's arrowtooth eel</name>
    <dbReference type="NCBI Taxonomy" id="118154"/>
    <lineage>
        <taxon>Eukaryota</taxon>
        <taxon>Metazoa</taxon>
        <taxon>Chordata</taxon>
        <taxon>Craniata</taxon>
        <taxon>Vertebrata</taxon>
        <taxon>Euteleostomi</taxon>
        <taxon>Actinopterygii</taxon>
        <taxon>Neopterygii</taxon>
        <taxon>Teleostei</taxon>
        <taxon>Anguilliformes</taxon>
        <taxon>Synaphobranchidae</taxon>
        <taxon>Synaphobranchus</taxon>
    </lineage>
</organism>
<reference evidence="3" key="1">
    <citation type="journal article" date="2023" name="Science">
        <title>Genome structures resolve the early diversification of teleost fishes.</title>
        <authorList>
            <person name="Parey E."/>
            <person name="Louis A."/>
            <person name="Montfort J."/>
            <person name="Bouchez O."/>
            <person name="Roques C."/>
            <person name="Iampietro C."/>
            <person name="Lluch J."/>
            <person name="Castinel A."/>
            <person name="Donnadieu C."/>
            <person name="Desvignes T."/>
            <person name="Floi Bucao C."/>
            <person name="Jouanno E."/>
            <person name="Wen M."/>
            <person name="Mejri S."/>
            <person name="Dirks R."/>
            <person name="Jansen H."/>
            <person name="Henkel C."/>
            <person name="Chen W.J."/>
            <person name="Zahm M."/>
            <person name="Cabau C."/>
            <person name="Klopp C."/>
            <person name="Thompson A.W."/>
            <person name="Robinson-Rechavi M."/>
            <person name="Braasch I."/>
            <person name="Lecointre G."/>
            <person name="Bobe J."/>
            <person name="Postlethwait J.H."/>
            <person name="Berthelot C."/>
            <person name="Roest Crollius H."/>
            <person name="Guiguen Y."/>
        </authorList>
    </citation>
    <scope>NUCLEOTIDE SEQUENCE</scope>
    <source>
        <strain evidence="3">WJC10195</strain>
    </source>
</reference>
<gene>
    <name evidence="3" type="ORF">SKAU_G00346120</name>
</gene>
<protein>
    <submittedName>
        <fullName evidence="3">Uncharacterized protein</fullName>
    </submittedName>
</protein>
<keyword evidence="4" id="KW-1185">Reference proteome</keyword>
<evidence type="ECO:0000313" key="4">
    <source>
        <dbReference type="Proteomes" id="UP001152622"/>
    </source>
</evidence>
<dbReference type="OrthoDB" id="9085892at2759"/>
<dbReference type="EMBL" id="JAINUF010000016">
    <property type="protein sequence ID" value="KAJ8339979.1"/>
    <property type="molecule type" value="Genomic_DNA"/>
</dbReference>
<accession>A0A9Q1EJG0</accession>
<evidence type="ECO:0000256" key="2">
    <source>
        <dbReference type="SAM" id="SignalP"/>
    </source>
</evidence>
<dbReference type="AlphaFoldDB" id="A0A9Q1EJG0"/>
<keyword evidence="2" id="KW-0732">Signal</keyword>
<dbReference type="Proteomes" id="UP001152622">
    <property type="component" value="Chromosome 16"/>
</dbReference>
<sequence length="126" mass="14617">MGITLRLLRAFILHTPLVPGTTNPIEVGRNDSEAYELAFLCRREELKFGHCLVNWLKCYYRKDCGREHMLMKLICSGKENARPTPRENATRVHGAPPPKVGLARSPRPLFRRRRTRRPVRGRSRRA</sequence>
<feature type="compositionally biased region" description="Basic residues" evidence="1">
    <location>
        <begin position="109"/>
        <end position="126"/>
    </location>
</feature>
<comment type="caution">
    <text evidence="3">The sequence shown here is derived from an EMBL/GenBank/DDBJ whole genome shotgun (WGS) entry which is preliminary data.</text>
</comment>
<evidence type="ECO:0000256" key="1">
    <source>
        <dbReference type="SAM" id="MobiDB-lite"/>
    </source>
</evidence>
<proteinExistence type="predicted"/>